<dbReference type="STRING" id="1267423.SAMN05216290_1370"/>
<keyword evidence="1" id="KW-0812">Transmembrane</keyword>
<dbReference type="Proteomes" id="UP000199437">
    <property type="component" value="Unassembled WGS sequence"/>
</dbReference>
<dbReference type="AlphaFoldDB" id="A0A1I0NPU4"/>
<dbReference type="EMBL" id="FOIR01000001">
    <property type="protein sequence ID" value="SEW03453.1"/>
    <property type="molecule type" value="Genomic_DNA"/>
</dbReference>
<accession>A0A1I0NPU4</accession>
<evidence type="ECO:0000256" key="1">
    <source>
        <dbReference type="SAM" id="Phobius"/>
    </source>
</evidence>
<organism evidence="2 3">
    <name type="scientific">Roseivirga pacifica</name>
    <dbReference type="NCBI Taxonomy" id="1267423"/>
    <lineage>
        <taxon>Bacteria</taxon>
        <taxon>Pseudomonadati</taxon>
        <taxon>Bacteroidota</taxon>
        <taxon>Cytophagia</taxon>
        <taxon>Cytophagales</taxon>
        <taxon>Roseivirgaceae</taxon>
        <taxon>Roseivirga</taxon>
    </lineage>
</organism>
<feature type="transmembrane region" description="Helical" evidence="1">
    <location>
        <begin position="12"/>
        <end position="33"/>
    </location>
</feature>
<keyword evidence="3" id="KW-1185">Reference proteome</keyword>
<evidence type="ECO:0000313" key="3">
    <source>
        <dbReference type="Proteomes" id="UP000199437"/>
    </source>
</evidence>
<name>A0A1I0NPU4_9BACT</name>
<protein>
    <submittedName>
        <fullName evidence="2">Uncharacterized protein</fullName>
    </submittedName>
</protein>
<proteinExistence type="predicted"/>
<sequence length="147" mass="16575">MTEFKRLSKTAIPYRKVIVTLTVTISLLSLTLYFQTLELGTLIVPASFLILGGIFSLMIPNTYKVSFSDSSLKVNRGNKETLILLSDLKYIEPRVELLFNTGKITFYDIGLNQKTEHGGVISFQVNNLTKKQVLIDELRERILSSSV</sequence>
<gene>
    <name evidence="2" type="ORF">SAMN05216290_1370</name>
</gene>
<reference evidence="3" key="1">
    <citation type="submission" date="2016-10" db="EMBL/GenBank/DDBJ databases">
        <authorList>
            <person name="Varghese N."/>
            <person name="Submissions S."/>
        </authorList>
    </citation>
    <scope>NUCLEOTIDE SEQUENCE [LARGE SCALE GENOMIC DNA]</scope>
    <source>
        <strain evidence="3">CGMCC 1.12402</strain>
    </source>
</reference>
<keyword evidence="1" id="KW-0472">Membrane</keyword>
<evidence type="ECO:0000313" key="2">
    <source>
        <dbReference type="EMBL" id="SEW03453.1"/>
    </source>
</evidence>
<keyword evidence="1" id="KW-1133">Transmembrane helix</keyword>
<feature type="transmembrane region" description="Helical" evidence="1">
    <location>
        <begin position="39"/>
        <end position="59"/>
    </location>
</feature>